<evidence type="ECO:0000313" key="2">
    <source>
        <dbReference type="Proteomes" id="UP000464086"/>
    </source>
</evidence>
<dbReference type="RefSeq" id="WP_159365385.1">
    <property type="nucleotide sequence ID" value="NZ_CP047218.1"/>
</dbReference>
<protein>
    <submittedName>
        <fullName evidence="1">Uncharacterized protein</fullName>
    </submittedName>
</protein>
<dbReference type="Proteomes" id="UP000464086">
    <property type="component" value="Chromosome"/>
</dbReference>
<accession>A0A6P1GB85</accession>
<organism evidence="1 2">
    <name type="scientific">Sphingobium yanoikuyae</name>
    <name type="common">Sphingomonas yanoikuyae</name>
    <dbReference type="NCBI Taxonomy" id="13690"/>
    <lineage>
        <taxon>Bacteria</taxon>
        <taxon>Pseudomonadati</taxon>
        <taxon>Pseudomonadota</taxon>
        <taxon>Alphaproteobacteria</taxon>
        <taxon>Sphingomonadales</taxon>
        <taxon>Sphingomonadaceae</taxon>
        <taxon>Sphingobium</taxon>
    </lineage>
</organism>
<proteinExistence type="predicted"/>
<name>A0A6P1GB85_SPHYA</name>
<evidence type="ECO:0000313" key="1">
    <source>
        <dbReference type="EMBL" id="QHD65757.1"/>
    </source>
</evidence>
<dbReference type="EMBL" id="CP047218">
    <property type="protein sequence ID" value="QHD65757.1"/>
    <property type="molecule type" value="Genomic_DNA"/>
</dbReference>
<dbReference type="AlphaFoldDB" id="A0A6P1GB85"/>
<sequence>MTDPQQPGLRSYIVYDEPPAGCIVFENVRASVGCHVHTGEYVVIDPSDSDPMHGELFLIQWSTGAQELAETRLREGRYGVGPNGESELCSLWWIEVTQRMVGLLSGRASGPTRWGDGPYREQHVREKLIGRVVGIYQPDFRTALERRAA</sequence>
<gene>
    <name evidence="1" type="ORF">GS397_00840</name>
</gene>
<reference evidence="1 2" key="1">
    <citation type="submission" date="2019-12" db="EMBL/GenBank/DDBJ databases">
        <title>Functional and genomic insights into the Sphingobium yanoikuyae YC-JY1, a bacterium efficiently degrading bisphenol A.</title>
        <authorList>
            <person name="Jia Y."/>
            <person name="Li X."/>
            <person name="Wang J."/>
            <person name="Eltoukhy A."/>
            <person name="Lamraoui I."/>
            <person name="Yan Y."/>
        </authorList>
    </citation>
    <scope>NUCLEOTIDE SEQUENCE [LARGE SCALE GENOMIC DNA]</scope>
    <source>
        <strain evidence="1 2">YC-JY1</strain>
    </source>
</reference>